<proteinExistence type="predicted"/>
<dbReference type="Proteomes" id="UP001633002">
    <property type="component" value="Unassembled WGS sequence"/>
</dbReference>
<organism evidence="1 2">
    <name type="scientific">Riccia sorocarpa</name>
    <dbReference type="NCBI Taxonomy" id="122646"/>
    <lineage>
        <taxon>Eukaryota</taxon>
        <taxon>Viridiplantae</taxon>
        <taxon>Streptophyta</taxon>
        <taxon>Embryophyta</taxon>
        <taxon>Marchantiophyta</taxon>
        <taxon>Marchantiopsida</taxon>
        <taxon>Marchantiidae</taxon>
        <taxon>Marchantiales</taxon>
        <taxon>Ricciaceae</taxon>
        <taxon>Riccia</taxon>
    </lineage>
</organism>
<sequence>MEDTKEDDVSLVHPNGIPSKVALRIRSNTQEFMSDFNNGYRVKHSSKLNIRATTLISIVLNTISKIWKHVARREIYRMRVRMDVRLLEFVDPDEYERFKKSAKRPVPS</sequence>
<protein>
    <submittedName>
        <fullName evidence="1">Uncharacterized protein</fullName>
    </submittedName>
</protein>
<keyword evidence="2" id="KW-1185">Reference proteome</keyword>
<dbReference type="EMBL" id="JBJQOH010000002">
    <property type="protein sequence ID" value="KAL3695559.1"/>
    <property type="molecule type" value="Genomic_DNA"/>
</dbReference>
<evidence type="ECO:0000313" key="2">
    <source>
        <dbReference type="Proteomes" id="UP001633002"/>
    </source>
</evidence>
<dbReference type="AlphaFoldDB" id="A0ABD3HXP1"/>
<gene>
    <name evidence="1" type="ORF">R1sor_009635</name>
</gene>
<reference evidence="1 2" key="1">
    <citation type="submission" date="2024-09" db="EMBL/GenBank/DDBJ databases">
        <title>Chromosome-scale assembly of Riccia sorocarpa.</title>
        <authorList>
            <person name="Paukszto L."/>
        </authorList>
    </citation>
    <scope>NUCLEOTIDE SEQUENCE [LARGE SCALE GENOMIC DNA]</scope>
    <source>
        <strain evidence="1">LP-2024</strain>
        <tissue evidence="1">Aerial parts of the thallus</tissue>
    </source>
</reference>
<evidence type="ECO:0000313" key="1">
    <source>
        <dbReference type="EMBL" id="KAL3695559.1"/>
    </source>
</evidence>
<accession>A0ABD3HXP1</accession>
<comment type="caution">
    <text evidence="1">The sequence shown here is derived from an EMBL/GenBank/DDBJ whole genome shotgun (WGS) entry which is preliminary data.</text>
</comment>
<name>A0ABD3HXP1_9MARC</name>